<evidence type="ECO:0000259" key="2">
    <source>
        <dbReference type="PROSITE" id="PS51457"/>
    </source>
</evidence>
<evidence type="ECO:0000256" key="1">
    <source>
        <dbReference type="SAM" id="MobiDB-lite"/>
    </source>
</evidence>
<feature type="region of interest" description="Disordered" evidence="1">
    <location>
        <begin position="18"/>
        <end position="42"/>
    </location>
</feature>
<dbReference type="Proteomes" id="UP000007879">
    <property type="component" value="Unassembled WGS sequence"/>
</dbReference>
<dbReference type="GO" id="GO:0003677">
    <property type="term" value="F:DNA binding"/>
    <property type="evidence" value="ECO:0007669"/>
    <property type="project" value="InterPro"/>
</dbReference>
<dbReference type="EnsemblMetazoa" id="XM_019996857.1">
    <property type="protein sequence ID" value="XP_019852416.1"/>
    <property type="gene ID" value="LOC109582206"/>
</dbReference>
<name>A0AAN0J6R3_AMPQE</name>
<reference evidence="3" key="2">
    <citation type="submission" date="2024-06" db="UniProtKB">
        <authorList>
            <consortium name="EnsemblMetazoa"/>
        </authorList>
    </citation>
    <scope>IDENTIFICATION</scope>
</reference>
<reference evidence="4" key="1">
    <citation type="journal article" date="2010" name="Nature">
        <title>The Amphimedon queenslandica genome and the evolution of animal complexity.</title>
        <authorList>
            <person name="Srivastava M."/>
            <person name="Simakov O."/>
            <person name="Chapman J."/>
            <person name="Fahey B."/>
            <person name="Gauthier M.E."/>
            <person name="Mitros T."/>
            <person name="Richards G.S."/>
            <person name="Conaco C."/>
            <person name="Dacre M."/>
            <person name="Hellsten U."/>
            <person name="Larroux C."/>
            <person name="Putnam N.H."/>
            <person name="Stanke M."/>
            <person name="Adamska M."/>
            <person name="Darling A."/>
            <person name="Degnan S.M."/>
            <person name="Oakley T.H."/>
            <person name="Plachetzki D.C."/>
            <person name="Zhai Y."/>
            <person name="Adamski M."/>
            <person name="Calcino A."/>
            <person name="Cummins S.F."/>
            <person name="Goodstein D.M."/>
            <person name="Harris C."/>
            <person name="Jackson D.J."/>
            <person name="Leys S.P."/>
            <person name="Shu S."/>
            <person name="Woodcroft B.J."/>
            <person name="Vervoort M."/>
            <person name="Kosik K.S."/>
            <person name="Manning G."/>
            <person name="Degnan B.M."/>
            <person name="Rokhsar D.S."/>
        </authorList>
    </citation>
    <scope>NUCLEOTIDE SEQUENCE [LARGE SCALE GENOMIC DNA]</scope>
</reference>
<proteinExistence type="predicted"/>
<protein>
    <recommendedName>
        <fullName evidence="2">BEN domain-containing protein</fullName>
    </recommendedName>
</protein>
<dbReference type="InterPro" id="IPR018379">
    <property type="entry name" value="BEN_domain"/>
</dbReference>
<dbReference type="PROSITE" id="PS51457">
    <property type="entry name" value="BEN"/>
    <property type="match status" value="1"/>
</dbReference>
<feature type="domain" description="BEN" evidence="2">
    <location>
        <begin position="214"/>
        <end position="313"/>
    </location>
</feature>
<organism evidence="3 4">
    <name type="scientific">Amphimedon queenslandica</name>
    <name type="common">Sponge</name>
    <dbReference type="NCBI Taxonomy" id="400682"/>
    <lineage>
        <taxon>Eukaryota</taxon>
        <taxon>Metazoa</taxon>
        <taxon>Porifera</taxon>
        <taxon>Demospongiae</taxon>
        <taxon>Heteroscleromorpha</taxon>
        <taxon>Haplosclerida</taxon>
        <taxon>Niphatidae</taxon>
        <taxon>Amphimedon</taxon>
    </lineage>
</organism>
<accession>A0AAN0J6R3</accession>
<sequence>MCYYDSDETVGFSESFDLEHSPGILNPPCPQQQSKKRPTRNRRLPLHIIEESIVPPVKKAIKGKVKVKCCQSGKVFMASADKLTKEHGEDLSLSDIYDGNSVIYDAGGKSYDVVIIRNNKATAAETPTTSRHNNKKIVKKRVNTALMAAEKETECNEDTQSLLDEASQVIRSSSETPKVPKISRVETGLKGLLIQMDKKLDKIERMLMHSDKYQSDVDLETEDRYIVNGIDLRALPANDAYGYGRSLLDALFTKKEQKSGVLLPTSKSPKPALDNDRVQLLFGCLNKRYKDQYTLSKMKSTLNQKCRDAKEVILIKDD</sequence>
<keyword evidence="4" id="KW-1185">Reference proteome</keyword>
<evidence type="ECO:0000313" key="4">
    <source>
        <dbReference type="Proteomes" id="UP000007879"/>
    </source>
</evidence>
<evidence type="ECO:0000313" key="3">
    <source>
        <dbReference type="EnsemblMetazoa" id="XP_019852416.1"/>
    </source>
</evidence>
<dbReference type="GeneID" id="109582206"/>
<dbReference type="KEGG" id="aqu:109582206"/>
<dbReference type="RefSeq" id="XP_019852416.1">
    <property type="nucleotide sequence ID" value="XM_019996857.1"/>
</dbReference>
<dbReference type="AlphaFoldDB" id="A0AAN0J6R3"/>